<evidence type="ECO:0000256" key="6">
    <source>
        <dbReference type="ARBA" id="ARBA00023316"/>
    </source>
</evidence>
<dbReference type="FunFam" id="3.40.50.1860:FF:000001">
    <property type="entry name" value="Glutamate racemase"/>
    <property type="match status" value="1"/>
</dbReference>
<dbReference type="SUPFAM" id="SSF53681">
    <property type="entry name" value="Aspartate/glutamate racemase"/>
    <property type="match status" value="2"/>
</dbReference>
<dbReference type="HAMAP" id="MF_00258">
    <property type="entry name" value="Glu_racemase"/>
    <property type="match status" value="1"/>
</dbReference>
<dbReference type="GO" id="GO:0009252">
    <property type="term" value="P:peptidoglycan biosynthetic process"/>
    <property type="evidence" value="ECO:0007669"/>
    <property type="project" value="UniProtKB-UniRule"/>
</dbReference>
<comment type="pathway">
    <text evidence="7">Cell wall biogenesis; peptidoglycan biosynthesis.</text>
</comment>
<accession>A0A4R2MIA9</accession>
<dbReference type="NCBIfam" id="TIGR00067">
    <property type="entry name" value="glut_race"/>
    <property type="match status" value="1"/>
</dbReference>
<dbReference type="GeneID" id="99684787"/>
<feature type="binding site" evidence="7">
    <location>
        <begin position="84"/>
        <end position="85"/>
    </location>
    <ligand>
        <name>substrate</name>
    </ligand>
</feature>
<reference evidence="8 9" key="1">
    <citation type="submission" date="2019-03" db="EMBL/GenBank/DDBJ databases">
        <title>Genomic Encyclopedia of Type Strains, Phase IV (KMG-IV): sequencing the most valuable type-strain genomes for metagenomic binning, comparative biology and taxonomic classification.</title>
        <authorList>
            <person name="Goeker M."/>
        </authorList>
    </citation>
    <scope>NUCLEOTIDE SEQUENCE [LARGE SCALE GENOMIC DNA]</scope>
    <source>
        <strain evidence="8 9">DSM 1709</strain>
    </source>
</reference>
<gene>
    <name evidence="7" type="primary">murI</name>
    <name evidence="8" type="ORF">EV684_102428</name>
</gene>
<dbReference type="GO" id="GO:0008360">
    <property type="term" value="P:regulation of cell shape"/>
    <property type="evidence" value="ECO:0007669"/>
    <property type="project" value="UniProtKB-KW"/>
</dbReference>
<dbReference type="EC" id="5.1.1.3" evidence="2 7"/>
<keyword evidence="3 7" id="KW-0133">Cell shape</keyword>
<sequence>MPVPPSSSLPTHDAPIGVYDSGVGGLSVLRALRARLPAERFVYVADSGHAPYGDRPRPYLLGRAGAVAGFFVAQRAKALVLACNTISVVAAETLRAQHALPIVAMEPAIKPAVAATRSGIVLVLATTATVHSPAVERLCRIWGREVEILLQPCPGLVELIEQGRFADPATRALLERYLRPALDAGADMVVLGCTHYAFVQDEIRRLAGPAVQVIEPSDAVARQLVHRLGPALAPAGAAGASTCYYSSGDTEALRRFLELMGRPGAVVHTLPQDS</sequence>
<name>A0A4R2MIA9_RUBGE</name>
<dbReference type="PANTHER" id="PTHR21198">
    <property type="entry name" value="GLUTAMATE RACEMASE"/>
    <property type="match status" value="1"/>
</dbReference>
<protein>
    <recommendedName>
        <fullName evidence="2 7">Glutamate racemase</fullName>
        <ecNumber evidence="2 7">5.1.1.3</ecNumber>
    </recommendedName>
</protein>
<evidence type="ECO:0000256" key="3">
    <source>
        <dbReference type="ARBA" id="ARBA00022960"/>
    </source>
</evidence>
<dbReference type="UniPathway" id="UPA00219"/>
<evidence type="ECO:0000256" key="1">
    <source>
        <dbReference type="ARBA" id="ARBA00001602"/>
    </source>
</evidence>
<feature type="binding site" evidence="7">
    <location>
        <begin position="194"/>
        <end position="195"/>
    </location>
    <ligand>
        <name>substrate</name>
    </ligand>
</feature>
<dbReference type="EMBL" id="SLXD01000002">
    <property type="protein sequence ID" value="TCP04667.1"/>
    <property type="molecule type" value="Genomic_DNA"/>
</dbReference>
<dbReference type="GO" id="GO:0071555">
    <property type="term" value="P:cell wall organization"/>
    <property type="evidence" value="ECO:0007669"/>
    <property type="project" value="UniProtKB-KW"/>
</dbReference>
<feature type="binding site" evidence="7">
    <location>
        <begin position="52"/>
        <end position="53"/>
    </location>
    <ligand>
        <name>substrate</name>
    </ligand>
</feature>
<dbReference type="PANTHER" id="PTHR21198:SF2">
    <property type="entry name" value="GLUTAMATE RACEMASE"/>
    <property type="match status" value="1"/>
</dbReference>
<dbReference type="Gene3D" id="3.40.50.1860">
    <property type="match status" value="2"/>
</dbReference>
<keyword evidence="5 7" id="KW-0413">Isomerase</keyword>
<evidence type="ECO:0000256" key="7">
    <source>
        <dbReference type="HAMAP-Rule" id="MF_00258"/>
    </source>
</evidence>
<comment type="function">
    <text evidence="7">Provides the (R)-glutamate required for cell wall biosynthesis.</text>
</comment>
<dbReference type="Proteomes" id="UP000295106">
    <property type="component" value="Unassembled WGS sequence"/>
</dbReference>
<evidence type="ECO:0000313" key="8">
    <source>
        <dbReference type="EMBL" id="TCP04667.1"/>
    </source>
</evidence>
<evidence type="ECO:0000313" key="9">
    <source>
        <dbReference type="Proteomes" id="UP000295106"/>
    </source>
</evidence>
<comment type="similarity">
    <text evidence="7">Belongs to the aspartate/glutamate racemases family.</text>
</comment>
<keyword evidence="4 7" id="KW-0573">Peptidoglycan synthesis</keyword>
<dbReference type="AlphaFoldDB" id="A0A4R2MIA9"/>
<dbReference type="InterPro" id="IPR001920">
    <property type="entry name" value="Asp/Glu_race"/>
</dbReference>
<proteinExistence type="inferred from homology"/>
<feature type="active site" description="Proton donor/acceptor" evidence="7">
    <location>
        <position position="83"/>
    </location>
</feature>
<feature type="active site" description="Proton donor/acceptor" evidence="7">
    <location>
        <position position="193"/>
    </location>
</feature>
<dbReference type="Pfam" id="PF01177">
    <property type="entry name" value="Asp_Glu_race"/>
    <property type="match status" value="1"/>
</dbReference>
<dbReference type="RefSeq" id="WP_242478590.1">
    <property type="nucleotide sequence ID" value="NZ_CP181386.1"/>
</dbReference>
<evidence type="ECO:0000256" key="5">
    <source>
        <dbReference type="ARBA" id="ARBA00023235"/>
    </source>
</evidence>
<keyword evidence="6 7" id="KW-0961">Cell wall biogenesis/degradation</keyword>
<comment type="catalytic activity">
    <reaction evidence="1 7">
        <text>L-glutamate = D-glutamate</text>
        <dbReference type="Rhea" id="RHEA:12813"/>
        <dbReference type="ChEBI" id="CHEBI:29985"/>
        <dbReference type="ChEBI" id="CHEBI:29986"/>
        <dbReference type="EC" id="5.1.1.3"/>
    </reaction>
</comment>
<dbReference type="InterPro" id="IPR004391">
    <property type="entry name" value="Glu_race"/>
</dbReference>
<dbReference type="InterPro" id="IPR015942">
    <property type="entry name" value="Asp/Glu/hydantoin_racemase"/>
</dbReference>
<dbReference type="GO" id="GO:0008881">
    <property type="term" value="F:glutamate racemase activity"/>
    <property type="evidence" value="ECO:0007669"/>
    <property type="project" value="UniProtKB-UniRule"/>
</dbReference>
<comment type="caution">
    <text evidence="8">The sequence shown here is derived from an EMBL/GenBank/DDBJ whole genome shotgun (WGS) entry which is preliminary data.</text>
</comment>
<evidence type="ECO:0000256" key="2">
    <source>
        <dbReference type="ARBA" id="ARBA00013090"/>
    </source>
</evidence>
<evidence type="ECO:0000256" key="4">
    <source>
        <dbReference type="ARBA" id="ARBA00022984"/>
    </source>
</evidence>
<organism evidence="8 9">
    <name type="scientific">Rubrivivax gelatinosus</name>
    <name type="common">Rhodocyclus gelatinosus</name>
    <name type="synonym">Rhodopseudomonas gelatinosa</name>
    <dbReference type="NCBI Taxonomy" id="28068"/>
    <lineage>
        <taxon>Bacteria</taxon>
        <taxon>Pseudomonadati</taxon>
        <taxon>Pseudomonadota</taxon>
        <taxon>Betaproteobacteria</taxon>
        <taxon>Burkholderiales</taxon>
        <taxon>Sphaerotilaceae</taxon>
        <taxon>Rubrivivax</taxon>
    </lineage>
</organism>
<feature type="binding site" evidence="7">
    <location>
        <begin position="20"/>
        <end position="21"/>
    </location>
    <ligand>
        <name>substrate</name>
    </ligand>
</feature>